<name>A0A7G9QT97_9GAMM</name>
<dbReference type="Proteomes" id="UP000515977">
    <property type="component" value="Chromosome"/>
</dbReference>
<sequence>MPRPKKSASSDAQEAPQPSRTSHLFQSRKPPERGGALTRERIAEHMDAFRKAGGAIEVLGTTRSLQRIGQPADASAPVAPATPNKRNR</sequence>
<feature type="region of interest" description="Disordered" evidence="1">
    <location>
        <begin position="1"/>
        <end position="38"/>
    </location>
</feature>
<proteinExistence type="predicted"/>
<dbReference type="AlphaFoldDB" id="A0A7G9QT97"/>
<gene>
    <name evidence="2" type="ORF">H9L17_15660</name>
</gene>
<organism evidence="2 3">
    <name type="scientific">Thermomonas brevis</name>
    <dbReference type="NCBI Taxonomy" id="215691"/>
    <lineage>
        <taxon>Bacteria</taxon>
        <taxon>Pseudomonadati</taxon>
        <taxon>Pseudomonadota</taxon>
        <taxon>Gammaproteobacteria</taxon>
        <taxon>Lysobacterales</taxon>
        <taxon>Lysobacteraceae</taxon>
        <taxon>Thermomonas</taxon>
    </lineage>
</organism>
<keyword evidence="3" id="KW-1185">Reference proteome</keyword>
<dbReference type="EMBL" id="CP060711">
    <property type="protein sequence ID" value="QNN46572.1"/>
    <property type="molecule type" value="Genomic_DNA"/>
</dbReference>
<feature type="compositionally biased region" description="Polar residues" evidence="1">
    <location>
        <begin position="7"/>
        <end position="25"/>
    </location>
</feature>
<evidence type="ECO:0000256" key="1">
    <source>
        <dbReference type="SAM" id="MobiDB-lite"/>
    </source>
</evidence>
<accession>A0A7G9QT97</accession>
<dbReference type="KEGG" id="tbv:H9L17_15660"/>
<protein>
    <submittedName>
        <fullName evidence="2">Uncharacterized protein</fullName>
    </submittedName>
</protein>
<evidence type="ECO:0000313" key="3">
    <source>
        <dbReference type="Proteomes" id="UP000515977"/>
    </source>
</evidence>
<feature type="region of interest" description="Disordered" evidence="1">
    <location>
        <begin position="65"/>
        <end position="88"/>
    </location>
</feature>
<evidence type="ECO:0000313" key="2">
    <source>
        <dbReference type="EMBL" id="QNN46572.1"/>
    </source>
</evidence>
<dbReference type="RefSeq" id="WP_187570336.1">
    <property type="nucleotide sequence ID" value="NZ_CP060711.1"/>
</dbReference>
<reference evidence="2 3" key="1">
    <citation type="submission" date="2020-08" db="EMBL/GenBank/DDBJ databases">
        <title>Genome sequence of Thermomonas brevis KACC 16975T.</title>
        <authorList>
            <person name="Hyun D.-W."/>
            <person name="Bae J.-W."/>
        </authorList>
    </citation>
    <scope>NUCLEOTIDE SEQUENCE [LARGE SCALE GENOMIC DNA]</scope>
    <source>
        <strain evidence="2 3">KACC 16975</strain>
    </source>
</reference>